<evidence type="ECO:0000313" key="3">
    <source>
        <dbReference type="Proteomes" id="UP000660745"/>
    </source>
</evidence>
<dbReference type="EMBL" id="BMNK01000003">
    <property type="protein sequence ID" value="GGP05167.1"/>
    <property type="molecule type" value="Genomic_DNA"/>
</dbReference>
<gene>
    <name evidence="2" type="ORF">GCM10012278_23500</name>
</gene>
<feature type="compositionally biased region" description="Pro residues" evidence="1">
    <location>
        <begin position="33"/>
        <end position="42"/>
    </location>
</feature>
<name>A0A918A3W3_9ACTN</name>
<feature type="region of interest" description="Disordered" evidence="1">
    <location>
        <begin position="1"/>
        <end position="42"/>
    </location>
</feature>
<reference evidence="2" key="1">
    <citation type="journal article" date="2014" name="Int. J. Syst. Evol. Microbiol.">
        <title>Complete genome sequence of Corynebacterium casei LMG S-19264T (=DSM 44701T), isolated from a smear-ripened cheese.</title>
        <authorList>
            <consortium name="US DOE Joint Genome Institute (JGI-PGF)"/>
            <person name="Walter F."/>
            <person name="Albersmeier A."/>
            <person name="Kalinowski J."/>
            <person name="Ruckert C."/>
        </authorList>
    </citation>
    <scope>NUCLEOTIDE SEQUENCE</scope>
    <source>
        <strain evidence="2">CGMCC 4.7430</strain>
    </source>
</reference>
<organism evidence="2 3">
    <name type="scientific">Nonomuraea glycinis</name>
    <dbReference type="NCBI Taxonomy" id="2047744"/>
    <lineage>
        <taxon>Bacteria</taxon>
        <taxon>Bacillati</taxon>
        <taxon>Actinomycetota</taxon>
        <taxon>Actinomycetes</taxon>
        <taxon>Streptosporangiales</taxon>
        <taxon>Streptosporangiaceae</taxon>
        <taxon>Nonomuraea</taxon>
    </lineage>
</organism>
<evidence type="ECO:0000256" key="1">
    <source>
        <dbReference type="SAM" id="MobiDB-lite"/>
    </source>
</evidence>
<sequence length="42" mass="4344">MSDESATESDLDEVPEQGPEASGGETVPSTEEVPPPEGFVPL</sequence>
<dbReference type="AlphaFoldDB" id="A0A918A3W3"/>
<keyword evidence="3" id="KW-1185">Reference proteome</keyword>
<evidence type="ECO:0000313" key="2">
    <source>
        <dbReference type="EMBL" id="GGP05167.1"/>
    </source>
</evidence>
<dbReference type="Proteomes" id="UP000660745">
    <property type="component" value="Unassembled WGS sequence"/>
</dbReference>
<feature type="compositionally biased region" description="Acidic residues" evidence="1">
    <location>
        <begin position="1"/>
        <end position="15"/>
    </location>
</feature>
<accession>A0A918A3W3</accession>
<comment type="caution">
    <text evidence="2">The sequence shown here is derived from an EMBL/GenBank/DDBJ whole genome shotgun (WGS) entry which is preliminary data.</text>
</comment>
<proteinExistence type="predicted"/>
<reference evidence="2" key="2">
    <citation type="submission" date="2020-09" db="EMBL/GenBank/DDBJ databases">
        <authorList>
            <person name="Sun Q."/>
            <person name="Zhou Y."/>
        </authorList>
    </citation>
    <scope>NUCLEOTIDE SEQUENCE</scope>
    <source>
        <strain evidence="2">CGMCC 4.7430</strain>
    </source>
</reference>
<protein>
    <submittedName>
        <fullName evidence="2">Uncharacterized protein</fullName>
    </submittedName>
</protein>
<dbReference type="RefSeq" id="WP_263651313.1">
    <property type="nucleotide sequence ID" value="NZ_BMNK01000003.1"/>
</dbReference>